<dbReference type="AlphaFoldDB" id="A0A9Q1BDH0"/>
<comment type="caution">
    <text evidence="3">The sequence shown here is derived from an EMBL/GenBank/DDBJ whole genome shotgun (WGS) entry which is preliminary data.</text>
</comment>
<reference evidence="3" key="1">
    <citation type="submission" date="2021-10" db="EMBL/GenBank/DDBJ databases">
        <title>Tropical sea cucumber genome reveals ecological adaptation and Cuvierian tubules defense mechanism.</title>
        <authorList>
            <person name="Chen T."/>
        </authorList>
    </citation>
    <scope>NUCLEOTIDE SEQUENCE</scope>
    <source>
        <strain evidence="3">Nanhai2018</strain>
        <tissue evidence="3">Muscle</tissue>
    </source>
</reference>
<dbReference type="Proteomes" id="UP001152320">
    <property type="component" value="Chromosome 19"/>
</dbReference>
<protein>
    <submittedName>
        <fullName evidence="3">Uncharacterized protein</fullName>
    </submittedName>
</protein>
<sequence>MTMAQFVSDPTPLQSMQHERFTVKLHAYVLFDLSLSLSGNIAISGQDNRSTFIDLYYGKHSDSRYRFKLFYSKEFQKCTDDLAQRRCVSFLEKDGSKVVTCSGDRIEVIDTKHESRVLKSCRVNGETSCLTVREGEIFVAINGSQTVIVLDHDLRKTKNVTLKAIKYGDCPYDLQVVKDTTYVCTIKHLALADSDYGIVTDYRDTTGKYRQAFSITVSEKLGLIAVLWGGIVRGGNRIIVYTLTENKSLLVVDVESAVARIRFSGRDRMMITGNEKTGEVKLYDLSHLFTYEHLKEHLVSELRNKDCRKLALDLCPASKASILKSISPALALLRVLEREAIIKETDMDTLADALVKINLSCHSIVDIYQKIRPGYKPKQTYAELKEDMKEKEGAWDDQRKQLRKELEDLKMHSAAKIQALERKLETEVTESTKKMSAIMEQLEQTKLEPDQTQEQNVNFIRGIDRPNQKRTVS</sequence>
<evidence type="ECO:0000256" key="1">
    <source>
        <dbReference type="SAM" id="Coils"/>
    </source>
</evidence>
<dbReference type="EMBL" id="JAIZAY010000019">
    <property type="protein sequence ID" value="KAJ8023676.1"/>
    <property type="molecule type" value="Genomic_DNA"/>
</dbReference>
<dbReference type="OrthoDB" id="10672369at2759"/>
<keyword evidence="4" id="KW-1185">Reference proteome</keyword>
<feature type="coiled-coil region" evidence="1">
    <location>
        <begin position="381"/>
        <end position="423"/>
    </location>
</feature>
<keyword evidence="1" id="KW-0175">Coiled coil</keyword>
<evidence type="ECO:0000256" key="2">
    <source>
        <dbReference type="SAM" id="MobiDB-lite"/>
    </source>
</evidence>
<name>A0A9Q1BDH0_HOLLE</name>
<gene>
    <name evidence="3" type="ORF">HOLleu_36176</name>
</gene>
<evidence type="ECO:0000313" key="4">
    <source>
        <dbReference type="Proteomes" id="UP001152320"/>
    </source>
</evidence>
<dbReference type="InterPro" id="IPR036322">
    <property type="entry name" value="WD40_repeat_dom_sf"/>
</dbReference>
<accession>A0A9Q1BDH0</accession>
<dbReference type="InterPro" id="IPR015943">
    <property type="entry name" value="WD40/YVTN_repeat-like_dom_sf"/>
</dbReference>
<evidence type="ECO:0000313" key="3">
    <source>
        <dbReference type="EMBL" id="KAJ8023676.1"/>
    </source>
</evidence>
<organism evidence="3 4">
    <name type="scientific">Holothuria leucospilota</name>
    <name type="common">Black long sea cucumber</name>
    <name type="synonym">Mertensiothuria leucospilota</name>
    <dbReference type="NCBI Taxonomy" id="206669"/>
    <lineage>
        <taxon>Eukaryota</taxon>
        <taxon>Metazoa</taxon>
        <taxon>Echinodermata</taxon>
        <taxon>Eleutherozoa</taxon>
        <taxon>Echinozoa</taxon>
        <taxon>Holothuroidea</taxon>
        <taxon>Aspidochirotacea</taxon>
        <taxon>Aspidochirotida</taxon>
        <taxon>Holothuriidae</taxon>
        <taxon>Holothuria</taxon>
    </lineage>
</organism>
<dbReference type="SUPFAM" id="SSF50978">
    <property type="entry name" value="WD40 repeat-like"/>
    <property type="match status" value="1"/>
</dbReference>
<feature type="region of interest" description="Disordered" evidence="2">
    <location>
        <begin position="445"/>
        <end position="473"/>
    </location>
</feature>
<proteinExistence type="predicted"/>
<dbReference type="Gene3D" id="2.130.10.10">
    <property type="entry name" value="YVTN repeat-like/Quinoprotein amine dehydrogenase"/>
    <property type="match status" value="1"/>
</dbReference>